<comment type="caution">
    <text evidence="3">The sequence shown here is derived from an EMBL/GenBank/DDBJ whole genome shotgun (WGS) entry which is preliminary data.</text>
</comment>
<proteinExistence type="predicted"/>
<evidence type="ECO:0000256" key="1">
    <source>
        <dbReference type="SAM" id="Coils"/>
    </source>
</evidence>
<keyword evidence="1" id="KW-0175">Coiled coil</keyword>
<organism evidence="3 4">
    <name type="scientific">Paramuricea clavata</name>
    <name type="common">Red gorgonian</name>
    <name type="synonym">Violescent sea-whip</name>
    <dbReference type="NCBI Taxonomy" id="317549"/>
    <lineage>
        <taxon>Eukaryota</taxon>
        <taxon>Metazoa</taxon>
        <taxon>Cnidaria</taxon>
        <taxon>Anthozoa</taxon>
        <taxon>Octocorallia</taxon>
        <taxon>Malacalcyonacea</taxon>
        <taxon>Plexauridae</taxon>
        <taxon>Paramuricea</taxon>
    </lineage>
</organism>
<feature type="region of interest" description="Disordered" evidence="2">
    <location>
        <begin position="132"/>
        <end position="168"/>
    </location>
</feature>
<accession>A0A6S7FRR7</accession>
<sequence>MDTVQLQVQIGETKTVIFTPEPNNYIDLVDVIRKEIPKTRTIDFSLMYENDEGEYVVMNSHDPLCIRIAFASAKTIPGTDVRRLKIRIFEGSSPSVKVVEAAEKNDSTATGGIACRATERPREVQAKKRIRLENRLPIPSMPTLNDDEESETDSDNDIADQVDTHSEKTPLERYVEKTELQIKSKSDLIASLKDKENSIQTRIEKVRSDPSDGKICRNCHMRLGHTSRSCDFEKCSLVFKCGEEKFQVGESNFKELKISIKKHESELIKLRTELQNKKSAIATNKDRISHRRSLLY</sequence>
<feature type="coiled-coil region" evidence="1">
    <location>
        <begin position="253"/>
        <end position="280"/>
    </location>
</feature>
<keyword evidence="4" id="KW-1185">Reference proteome</keyword>
<dbReference type="Proteomes" id="UP001152795">
    <property type="component" value="Unassembled WGS sequence"/>
</dbReference>
<name>A0A6S7FRR7_PARCT</name>
<evidence type="ECO:0000256" key="2">
    <source>
        <dbReference type="SAM" id="MobiDB-lite"/>
    </source>
</evidence>
<dbReference type="EMBL" id="CACRXK020000287">
    <property type="protein sequence ID" value="CAB3980397.1"/>
    <property type="molecule type" value="Genomic_DNA"/>
</dbReference>
<evidence type="ECO:0000313" key="4">
    <source>
        <dbReference type="Proteomes" id="UP001152795"/>
    </source>
</evidence>
<dbReference type="InterPro" id="IPR053793">
    <property type="entry name" value="PB1-like"/>
</dbReference>
<dbReference type="SUPFAM" id="SSF54277">
    <property type="entry name" value="CAD &amp; PB1 domains"/>
    <property type="match status" value="1"/>
</dbReference>
<dbReference type="PROSITE" id="PS51745">
    <property type="entry name" value="PB1"/>
    <property type="match status" value="1"/>
</dbReference>
<feature type="compositionally biased region" description="Acidic residues" evidence="2">
    <location>
        <begin position="145"/>
        <end position="160"/>
    </location>
</feature>
<dbReference type="AlphaFoldDB" id="A0A6S7FRR7"/>
<gene>
    <name evidence="3" type="ORF">PACLA_8A053291</name>
</gene>
<dbReference type="OrthoDB" id="6107523at2759"/>
<evidence type="ECO:0000313" key="3">
    <source>
        <dbReference type="EMBL" id="CAB3980397.1"/>
    </source>
</evidence>
<protein>
    <submittedName>
        <fullName evidence="3">PREDICTED: uncharacterized protein LOC107337214</fullName>
    </submittedName>
</protein>
<reference evidence="3" key="1">
    <citation type="submission" date="2020-04" db="EMBL/GenBank/DDBJ databases">
        <authorList>
            <person name="Alioto T."/>
            <person name="Alioto T."/>
            <person name="Gomez Garrido J."/>
        </authorList>
    </citation>
    <scope>NUCLEOTIDE SEQUENCE</scope>
    <source>
        <strain evidence="3">A484AB</strain>
    </source>
</reference>